<dbReference type="InterPro" id="IPR006076">
    <property type="entry name" value="FAD-dep_OxRdtase"/>
</dbReference>
<dbReference type="AlphaFoldDB" id="A0A4R4QF68"/>
<dbReference type="Pfam" id="PF01266">
    <property type="entry name" value="DAO"/>
    <property type="match status" value="1"/>
</dbReference>
<dbReference type="InterPro" id="IPR036188">
    <property type="entry name" value="FAD/NAD-bd_sf"/>
</dbReference>
<dbReference type="Gene3D" id="3.50.50.60">
    <property type="entry name" value="FAD/NAD(P)-binding domain"/>
    <property type="match status" value="1"/>
</dbReference>
<organism evidence="2 3">
    <name type="scientific">Kribbella albertanoniae</name>
    <dbReference type="NCBI Taxonomy" id="1266829"/>
    <lineage>
        <taxon>Bacteria</taxon>
        <taxon>Bacillati</taxon>
        <taxon>Actinomycetota</taxon>
        <taxon>Actinomycetes</taxon>
        <taxon>Propionibacteriales</taxon>
        <taxon>Kribbellaceae</taxon>
        <taxon>Kribbella</taxon>
    </lineage>
</organism>
<feature type="domain" description="FAD dependent oxidoreductase" evidence="1">
    <location>
        <begin position="5"/>
        <end position="352"/>
    </location>
</feature>
<dbReference type="Proteomes" id="UP000295075">
    <property type="component" value="Unassembled WGS sequence"/>
</dbReference>
<name>A0A4R4QF68_9ACTN</name>
<comment type="caution">
    <text evidence="2">The sequence shown here is derived from an EMBL/GenBank/DDBJ whole genome shotgun (WGS) entry which is preliminary data.</text>
</comment>
<keyword evidence="3" id="KW-1185">Reference proteome</keyword>
<evidence type="ECO:0000313" key="3">
    <source>
        <dbReference type="Proteomes" id="UP000295075"/>
    </source>
</evidence>
<evidence type="ECO:0000259" key="1">
    <source>
        <dbReference type="Pfam" id="PF01266"/>
    </source>
</evidence>
<reference evidence="2 3" key="1">
    <citation type="submission" date="2019-03" db="EMBL/GenBank/DDBJ databases">
        <title>Draft genome sequences of novel Actinobacteria.</title>
        <authorList>
            <person name="Sahin N."/>
            <person name="Ay H."/>
            <person name="Saygin H."/>
        </authorList>
    </citation>
    <scope>NUCLEOTIDE SEQUENCE [LARGE SCALE GENOMIC DNA]</scope>
    <source>
        <strain evidence="2 3">JCM 30547</strain>
    </source>
</reference>
<proteinExistence type="predicted"/>
<accession>A0A4R4QF68</accession>
<gene>
    <name evidence="2" type="ORF">E1261_04405</name>
</gene>
<evidence type="ECO:0000313" key="2">
    <source>
        <dbReference type="EMBL" id="TDC34168.1"/>
    </source>
</evidence>
<dbReference type="PANTHER" id="PTHR13847">
    <property type="entry name" value="SARCOSINE DEHYDROGENASE-RELATED"/>
    <property type="match status" value="1"/>
</dbReference>
<dbReference type="SUPFAM" id="SSF51905">
    <property type="entry name" value="FAD/NAD(P)-binding domain"/>
    <property type="match status" value="1"/>
</dbReference>
<dbReference type="EMBL" id="SMKA01000009">
    <property type="protein sequence ID" value="TDC34168.1"/>
    <property type="molecule type" value="Genomic_DNA"/>
</dbReference>
<protein>
    <submittedName>
        <fullName evidence="2">FAD-binding oxidoreductase</fullName>
    </submittedName>
</protein>
<dbReference type="SUPFAM" id="SSF54373">
    <property type="entry name" value="FAD-linked reductases, C-terminal domain"/>
    <property type="match status" value="1"/>
</dbReference>
<sequence>MTRQVVVLGAGIVGTAVAEQLGRRAGCSVIVVDRRGPDSLPGSTGHAPGFVGILNDEPTLVELARESVEIYRNLQWRGQAGFDQVGALELATSRAGSERLTVRAQAAATVGIPATLIDPADAVALAPRMVDRQGIVAALHLPWDGAARATVITAALAERAEAAGARFLFGQPVTAIELRGDRIVGVQVGNERLPADDVVVACGIWGPAIADLAGIHLPLVPVVHAYVYSSAHSATRRPSPLVRWPEHNVYMRDDGSRYGLGTSDHAPLIADELADRAELSWPGGEFDDAVAAALKLLPAEHRWSPSEHLGGVLAITPDKMPLLGSLGQVNGLWSAEAIWVTHAAGAAKALVAQMFGEPSAITPLDPGRFTGSSPEDLRRRATARYRDLATRPTGR</sequence>
<dbReference type="RefSeq" id="WP_132402223.1">
    <property type="nucleotide sequence ID" value="NZ_SMKA01000009.1"/>
</dbReference>
<dbReference type="Gene3D" id="3.30.9.10">
    <property type="entry name" value="D-Amino Acid Oxidase, subunit A, domain 2"/>
    <property type="match status" value="1"/>
</dbReference>
<dbReference type="OrthoDB" id="2055370at2"/>
<dbReference type="GO" id="GO:0005737">
    <property type="term" value="C:cytoplasm"/>
    <property type="evidence" value="ECO:0007669"/>
    <property type="project" value="TreeGrafter"/>
</dbReference>
<dbReference type="PANTHER" id="PTHR13847:SF193">
    <property type="entry name" value="PYRUVATE DEHYDROGENASE PHOSPHATASE REGULATORY SUBUNIT, MITOCHONDRIAL"/>
    <property type="match status" value="1"/>
</dbReference>